<dbReference type="Proteomes" id="UP000663861">
    <property type="component" value="Unassembled WGS sequence"/>
</dbReference>
<comment type="caution">
    <text evidence="2">The sequence shown here is derived from an EMBL/GenBank/DDBJ whole genome shotgun (WGS) entry which is preliminary data.</text>
</comment>
<name>A0A8H3CJ63_9AGAM</name>
<feature type="compositionally biased region" description="Basic and acidic residues" evidence="1">
    <location>
        <begin position="39"/>
        <end position="48"/>
    </location>
</feature>
<feature type="compositionally biased region" description="Polar residues" evidence="1">
    <location>
        <begin position="356"/>
        <end position="366"/>
    </location>
</feature>
<feature type="region of interest" description="Disordered" evidence="1">
    <location>
        <begin position="1"/>
        <end position="55"/>
    </location>
</feature>
<feature type="compositionally biased region" description="Basic and acidic residues" evidence="1">
    <location>
        <begin position="503"/>
        <end position="513"/>
    </location>
</feature>
<feature type="compositionally biased region" description="Low complexity" evidence="1">
    <location>
        <begin position="327"/>
        <end position="353"/>
    </location>
</feature>
<evidence type="ECO:0000256" key="1">
    <source>
        <dbReference type="SAM" id="MobiDB-lite"/>
    </source>
</evidence>
<evidence type="ECO:0000313" key="2">
    <source>
        <dbReference type="EMBL" id="CAE6484341.1"/>
    </source>
</evidence>
<sequence>MANSSADLPPVQRPTRSRFASEDRIGEAQFYPAGSPLPMDRRGTETPSERAYYQPTGHYVEEPQSYAGYEHYEQPPPAPVAVVTAKPKKKQNKIKQMFSRLKRKKKVKPERNVVVLDSPERPLPATPHTESDLQPPPPVLHPVAASDISSRRYELRDPGFVPHRMTVTSSRDESLRAKETTRGSTREGSVFGPPTTAPVVPPAENSLFGPPPTRPTTAGTQSIVSPFEQRWTDHSGQVYDAGPPPMLVDEQSGNKVPRDVSYASSGSPVPPKKKKRSLGGLFKRLFTRKKKRVPAEHTVTIVESEPVDPEPHYAETHYTEEVVYEQPVTTAAPTRTSRSSAASSAHRPAVVVRPGSRTNSARTSAVTPPRVTIPVRAPSSRASSAAPPVVSPRSSHSHPSAQEPMPEVVIPVSPRDSLSLRRGPSISAPPPRRYNTGSSVAGPSRYNTAPSMPGLARHGTDTSAKLGRYPTTSTTGGRTVPITTAPVVSRVTASTDSPSPSIRTRDQSWDEVHVPQPVRAPPHVSSRPGGLGLGLGSRPLASAIPTTSRPAARAPRRTYAAPPPRKPYVHVPRPIPPPPRYPSLPTRILPATSGSDAQVQMIVTALRDLAAEERHRTAVTEQRLAEERAWNEEERQRDAELRALIAQLVARNGSRATRDAELRALIAQLVARNGSRATVDEFGVREGVRTEVLTPTAAARGLGVGGTDVERLLDIMRQGHEVTMQTFREMIDRWRRDIDDNHERFLAEQAARREARERKREKPIRWQPGVNIWEPNY</sequence>
<feature type="compositionally biased region" description="Polar residues" evidence="1">
    <location>
        <begin position="491"/>
        <end position="502"/>
    </location>
</feature>
<organism evidence="2 3">
    <name type="scientific">Rhizoctonia solani</name>
    <dbReference type="NCBI Taxonomy" id="456999"/>
    <lineage>
        <taxon>Eukaryota</taxon>
        <taxon>Fungi</taxon>
        <taxon>Dikarya</taxon>
        <taxon>Basidiomycota</taxon>
        <taxon>Agaricomycotina</taxon>
        <taxon>Agaricomycetes</taxon>
        <taxon>Cantharellales</taxon>
        <taxon>Ceratobasidiaceae</taxon>
        <taxon>Rhizoctonia</taxon>
    </lineage>
</organism>
<reference evidence="2" key="1">
    <citation type="submission" date="2021-01" db="EMBL/GenBank/DDBJ databases">
        <authorList>
            <person name="Kaushik A."/>
        </authorList>
    </citation>
    <scope>NUCLEOTIDE SEQUENCE</scope>
    <source>
        <strain evidence="2">AG4-RS23</strain>
    </source>
</reference>
<feature type="region of interest" description="Disordered" evidence="1">
    <location>
        <begin position="102"/>
        <end position="280"/>
    </location>
</feature>
<dbReference type="EMBL" id="CAJMWY010002177">
    <property type="protein sequence ID" value="CAE6484341.1"/>
    <property type="molecule type" value="Genomic_DNA"/>
</dbReference>
<protein>
    <submittedName>
        <fullName evidence="2">Uncharacterized protein</fullName>
    </submittedName>
</protein>
<accession>A0A8H3CJ63</accession>
<dbReference type="AlphaFoldDB" id="A0A8H3CJ63"/>
<feature type="region of interest" description="Disordered" evidence="1">
    <location>
        <begin position="318"/>
        <end position="575"/>
    </location>
</feature>
<evidence type="ECO:0000313" key="3">
    <source>
        <dbReference type="Proteomes" id="UP000663861"/>
    </source>
</evidence>
<proteinExistence type="predicted"/>
<gene>
    <name evidence="2" type="ORF">RDB_LOCUS102823</name>
</gene>
<feature type="compositionally biased region" description="Low complexity" evidence="1">
    <location>
        <begin position="536"/>
        <end position="560"/>
    </location>
</feature>
<feature type="compositionally biased region" description="Low complexity" evidence="1">
    <location>
        <begin position="374"/>
        <end position="401"/>
    </location>
</feature>
<feature type="compositionally biased region" description="Basic and acidic residues" evidence="1">
    <location>
        <begin position="170"/>
        <end position="185"/>
    </location>
</feature>
<feature type="compositionally biased region" description="Polar residues" evidence="1">
    <location>
        <begin position="435"/>
        <end position="450"/>
    </location>
</feature>